<protein>
    <submittedName>
        <fullName evidence="2">IP15884p</fullName>
    </submittedName>
</protein>
<feature type="region of interest" description="Disordered" evidence="1">
    <location>
        <begin position="1"/>
        <end position="42"/>
    </location>
</feature>
<reference evidence="2" key="1">
    <citation type="submission" date="2006-01" db="EMBL/GenBank/DDBJ databases">
        <authorList>
            <person name="Stapleton M."/>
            <person name="Carlson J."/>
            <person name="Chavez C."/>
            <person name="Frise E."/>
            <person name="George R."/>
            <person name="Pacleb J."/>
            <person name="Park S."/>
            <person name="Wan K."/>
            <person name="Yu C."/>
            <person name="Celniker S."/>
        </authorList>
    </citation>
    <scope>NUCLEOTIDE SEQUENCE</scope>
</reference>
<feature type="non-terminal residue" evidence="2">
    <location>
        <position position="1"/>
    </location>
</feature>
<evidence type="ECO:0000256" key="1">
    <source>
        <dbReference type="SAM" id="MobiDB-lite"/>
    </source>
</evidence>
<evidence type="ECO:0000313" key="2">
    <source>
        <dbReference type="EMBL" id="ABC86310.1"/>
    </source>
</evidence>
<name>Q29QZ2_DROME</name>
<dbReference type="AlphaFoldDB" id="Q29QZ2"/>
<accession>Q29QZ2</accession>
<organism evidence="2">
    <name type="scientific">Drosophila melanogaster</name>
    <name type="common">Fruit fly</name>
    <dbReference type="NCBI Taxonomy" id="7227"/>
    <lineage>
        <taxon>Eukaryota</taxon>
        <taxon>Metazoa</taxon>
        <taxon>Ecdysozoa</taxon>
        <taxon>Arthropoda</taxon>
        <taxon>Hexapoda</taxon>
        <taxon>Insecta</taxon>
        <taxon>Pterygota</taxon>
        <taxon>Neoptera</taxon>
        <taxon>Endopterygota</taxon>
        <taxon>Diptera</taxon>
        <taxon>Brachycera</taxon>
        <taxon>Muscomorpha</taxon>
        <taxon>Ephydroidea</taxon>
        <taxon>Drosophilidae</taxon>
        <taxon>Drosophila</taxon>
        <taxon>Sophophora</taxon>
    </lineage>
</organism>
<dbReference type="EMBL" id="BT024248">
    <property type="protein sequence ID" value="ABC86310.1"/>
    <property type="molecule type" value="mRNA"/>
</dbReference>
<proteinExistence type="evidence at transcript level"/>
<sequence>PALRTPPGHSSRPRDIATKRERKNRIAKRGAALRQRQESDFDSDCDFESEAKSFRLGSRRFILEL</sequence>